<accession>E3UBG8</accession>
<sequence>MKVHFISKLREVFPQCAIVVKRDGVLTTVLCRLSQFWPMRALRGFWWLLGFSPSDEKAFVAPEEDDNPSPARHCLAGRKRLRRATRILLAILPRRLQSALGYPVCTSIGCAVSPGMYKVLGSPTKLCGKGNKRKQDDIDAEEQQTWVEALSQELADEEPSVDPDYEPSVVDTDSEEYNSRNDTESDIDVSEKGVVVIDDLKTVQSERLVVMAFHHSARILTRLALNLKCSFCFVCRMFLKWPSGRWHFRYSWCDKHLLVFFFKQT</sequence>
<protein>
    <submittedName>
        <fullName evidence="2">Oogenesis-related protein</fullName>
    </submittedName>
</protein>
<name>E3UBG8_SALSA</name>
<feature type="compositionally biased region" description="Acidic residues" evidence="1">
    <location>
        <begin position="154"/>
        <end position="165"/>
    </location>
</feature>
<proteinExistence type="predicted"/>
<evidence type="ECO:0000256" key="1">
    <source>
        <dbReference type="SAM" id="MobiDB-lite"/>
    </source>
</evidence>
<dbReference type="AlphaFoldDB" id="E3UBG8"/>
<evidence type="ECO:0000313" key="2">
    <source>
        <dbReference type="EMBL" id="ADJ38821.1"/>
    </source>
</evidence>
<organism evidence="2">
    <name type="scientific">Salmo salar</name>
    <name type="common">Atlantic salmon</name>
    <dbReference type="NCBI Taxonomy" id="8030"/>
    <lineage>
        <taxon>Eukaryota</taxon>
        <taxon>Metazoa</taxon>
        <taxon>Chordata</taxon>
        <taxon>Craniata</taxon>
        <taxon>Vertebrata</taxon>
        <taxon>Euteleostomi</taxon>
        <taxon>Actinopterygii</taxon>
        <taxon>Neopterygii</taxon>
        <taxon>Teleostei</taxon>
        <taxon>Protacanthopterygii</taxon>
        <taxon>Salmoniformes</taxon>
        <taxon>Salmonidae</taxon>
        <taxon>Salmoninae</taxon>
        <taxon>Salmo</taxon>
    </lineage>
</organism>
<feature type="region of interest" description="Disordered" evidence="1">
    <location>
        <begin position="153"/>
        <end position="183"/>
    </location>
</feature>
<dbReference type="EMBL" id="HM159473">
    <property type="protein sequence ID" value="ADJ38821.1"/>
    <property type="molecule type" value="Genomic_DNA"/>
</dbReference>
<reference evidence="2" key="1">
    <citation type="journal article" date="2011" name="BMC Genomics">
        <title>Regulation and expression of sexual differentiation factors in embryonic and extragonadal tissues of Atlantic salmon.</title>
        <authorList>
            <person name="von Schalburg K.R."/>
            <person name="Yasuike M."/>
            <person name="Yazawa R."/>
            <person name="de Boer J.G."/>
            <person name="Reid L."/>
            <person name="So S."/>
            <person name="Robb A."/>
            <person name="Rondeau E.B."/>
            <person name="Phillips R.B."/>
            <person name="Davidson W.S."/>
            <person name="Koop B.F."/>
        </authorList>
    </citation>
    <scope>NUCLEOTIDE SEQUENCE</scope>
</reference>